<organism evidence="1 2">
    <name type="scientific">Fusarium ambrosium</name>
    <dbReference type="NCBI Taxonomy" id="131363"/>
    <lineage>
        <taxon>Eukaryota</taxon>
        <taxon>Fungi</taxon>
        <taxon>Dikarya</taxon>
        <taxon>Ascomycota</taxon>
        <taxon>Pezizomycotina</taxon>
        <taxon>Sordariomycetes</taxon>
        <taxon>Hypocreomycetidae</taxon>
        <taxon>Hypocreales</taxon>
        <taxon>Nectriaceae</taxon>
        <taxon>Fusarium</taxon>
        <taxon>Fusarium solani species complex</taxon>
    </lineage>
</organism>
<proteinExistence type="predicted"/>
<keyword evidence="2" id="KW-1185">Reference proteome</keyword>
<accession>A0A428URL4</accession>
<name>A0A428URL4_9HYPO</name>
<evidence type="ECO:0000313" key="1">
    <source>
        <dbReference type="EMBL" id="RSM16929.1"/>
    </source>
</evidence>
<evidence type="ECO:0000313" key="2">
    <source>
        <dbReference type="Proteomes" id="UP000288429"/>
    </source>
</evidence>
<dbReference type="EMBL" id="NIZV01000040">
    <property type="protein sequence ID" value="RSM16929.1"/>
    <property type="molecule type" value="Genomic_DNA"/>
</dbReference>
<dbReference type="AlphaFoldDB" id="A0A428URL4"/>
<sequence>MPCCFAILTYAQCRHHNLYKIGCTADCDDFCPLEKRKVLLRTRYLWSCEQCHNRINDEIDEERQDAWSVQIMRACQQPEPRALIETRIEMMRRRETVKERRRDRALTSQVEEIQWVGEWTLEYGLVIFKSVYGCAWDKQKLKERIEQLRDLRFWDFIITSDALRGSKELIKEQSDDAFWVVHDSIMLEHMKRGGLRRPTRRLPPPPLFEDAEEATTPADEWKDVLEIGTEEELEAMAELDKMKMDKTIPRSMVHKSLQTDLVTASNGDVGGGGKEGIVERQRNTIDDIGWGPGHANT</sequence>
<gene>
    <name evidence="1" type="ORF">CDV31_004267</name>
</gene>
<protein>
    <submittedName>
        <fullName evidence="1">Uncharacterized protein</fullName>
    </submittedName>
</protein>
<dbReference type="Proteomes" id="UP000288429">
    <property type="component" value="Unassembled WGS sequence"/>
</dbReference>
<reference evidence="1 2" key="1">
    <citation type="submission" date="2017-06" db="EMBL/GenBank/DDBJ databases">
        <title>Cmopartive genomic analysis of Ambrosia Fusariam Clade fungi.</title>
        <authorList>
            <person name="Stajich J.E."/>
            <person name="Carrillo J."/>
            <person name="Kijimoto T."/>
            <person name="Eskalen A."/>
            <person name="O'Donnell K."/>
            <person name="Kasson M."/>
        </authorList>
    </citation>
    <scope>NUCLEOTIDE SEQUENCE [LARGE SCALE GENOMIC DNA]</scope>
    <source>
        <strain evidence="1 2">NRRL 20438</strain>
    </source>
</reference>
<comment type="caution">
    <text evidence="1">The sequence shown here is derived from an EMBL/GenBank/DDBJ whole genome shotgun (WGS) entry which is preliminary data.</text>
</comment>